<name>A0A6J5T8P8_9CAUD</name>
<gene>
    <name evidence="1" type="ORF">UFOVP1670_3</name>
</gene>
<accession>A0A6J5T8P8</accession>
<evidence type="ECO:0008006" key="2">
    <source>
        <dbReference type="Google" id="ProtNLM"/>
    </source>
</evidence>
<sequence>MKTIALLLFIILGGCAGPWHQPGRNQQDFAEDRYACDKDTAPVADQTRASVMWEACMKLKGWRR</sequence>
<evidence type="ECO:0000313" key="1">
    <source>
        <dbReference type="EMBL" id="CAB4223214.1"/>
    </source>
</evidence>
<protein>
    <recommendedName>
        <fullName evidence="2">Lipoprotein</fullName>
    </recommendedName>
</protein>
<proteinExistence type="predicted"/>
<dbReference type="PROSITE" id="PS51257">
    <property type="entry name" value="PROKAR_LIPOPROTEIN"/>
    <property type="match status" value="1"/>
</dbReference>
<reference evidence="1" key="1">
    <citation type="submission" date="2020-05" db="EMBL/GenBank/DDBJ databases">
        <authorList>
            <person name="Chiriac C."/>
            <person name="Salcher M."/>
            <person name="Ghai R."/>
            <person name="Kavagutti S V."/>
        </authorList>
    </citation>
    <scope>NUCLEOTIDE SEQUENCE</scope>
</reference>
<dbReference type="EMBL" id="LR797531">
    <property type="protein sequence ID" value="CAB4223214.1"/>
    <property type="molecule type" value="Genomic_DNA"/>
</dbReference>
<organism evidence="1">
    <name type="scientific">uncultured Caudovirales phage</name>
    <dbReference type="NCBI Taxonomy" id="2100421"/>
    <lineage>
        <taxon>Viruses</taxon>
        <taxon>Duplodnaviria</taxon>
        <taxon>Heunggongvirae</taxon>
        <taxon>Uroviricota</taxon>
        <taxon>Caudoviricetes</taxon>
        <taxon>Peduoviridae</taxon>
        <taxon>Maltschvirus</taxon>
        <taxon>Maltschvirus maltsch</taxon>
    </lineage>
</organism>